<comment type="caution">
    <text evidence="1">The sequence shown here is derived from an EMBL/GenBank/DDBJ whole genome shotgun (WGS) entry which is preliminary data.</text>
</comment>
<dbReference type="EMBL" id="JBHSFH010000004">
    <property type="protein sequence ID" value="MFC4494055.1"/>
    <property type="molecule type" value="Genomic_DNA"/>
</dbReference>
<dbReference type="Pfam" id="PF25746">
    <property type="entry name" value="Phage_Repressor_c"/>
    <property type="match status" value="1"/>
</dbReference>
<sequence length="337" mass="37712">MATRLQETEEQIQGDIERVRSLVAAGQHEEARDISAATQRLIDALRSKTKKKRYNEELEEAGTPLREEGLLTPVALPEVTDYTKIEGVPQLVAEIGEAMTEGFDNQAKALDFSKRMARRILDLRLSIVNRKGVPDLFSNTQAARDAAKAAYAIAGKHYREAHPDMSEDDAQDVVEALMVSVWNQWSEVLVNFLDNLDTEPELATKHFPMALDAYPDETPSRAVRALYKDVGQPLPLMGRNTKRRLERALERARKNGDEKKVAELEQKLGLDQKQQEELPANPEATANTFVGQLRRDIKAAEALVPLIPELPEDARKELREAAEEAVTTAKQIVAETL</sequence>
<organism evidence="1 2">
    <name type="scientific">Streptomyces ovatisporus</name>
    <dbReference type="NCBI Taxonomy" id="1128682"/>
    <lineage>
        <taxon>Bacteria</taxon>
        <taxon>Bacillati</taxon>
        <taxon>Actinomycetota</taxon>
        <taxon>Actinomycetes</taxon>
        <taxon>Kitasatosporales</taxon>
        <taxon>Streptomycetaceae</taxon>
        <taxon>Streptomyces</taxon>
    </lineage>
</organism>
<evidence type="ECO:0000313" key="1">
    <source>
        <dbReference type="EMBL" id="MFC4494055.1"/>
    </source>
</evidence>
<dbReference type="PROSITE" id="PS50077">
    <property type="entry name" value="HEAT_REPEAT"/>
    <property type="match status" value="1"/>
</dbReference>
<gene>
    <name evidence="1" type="ORF">ACFPA8_07905</name>
</gene>
<dbReference type="InterPro" id="IPR058005">
    <property type="entry name" value="Repressor_C"/>
</dbReference>
<proteinExistence type="predicted"/>
<dbReference type="Proteomes" id="UP001595997">
    <property type="component" value="Unassembled WGS sequence"/>
</dbReference>
<reference evidence="2" key="1">
    <citation type="journal article" date="2019" name="Int. J. Syst. Evol. Microbiol.">
        <title>The Global Catalogue of Microorganisms (GCM) 10K type strain sequencing project: providing services to taxonomists for standard genome sequencing and annotation.</title>
        <authorList>
            <consortium name="The Broad Institute Genomics Platform"/>
            <consortium name="The Broad Institute Genome Sequencing Center for Infectious Disease"/>
            <person name="Wu L."/>
            <person name="Ma J."/>
        </authorList>
    </citation>
    <scope>NUCLEOTIDE SEQUENCE [LARGE SCALE GENOMIC DNA]</scope>
    <source>
        <strain evidence="2">CGMCC 4.7357</strain>
    </source>
</reference>
<evidence type="ECO:0000313" key="2">
    <source>
        <dbReference type="Proteomes" id="UP001595997"/>
    </source>
</evidence>
<name>A0ABV9A521_9ACTN</name>
<dbReference type="InterPro" id="IPR021133">
    <property type="entry name" value="HEAT_type_2"/>
</dbReference>
<keyword evidence="2" id="KW-1185">Reference proteome</keyword>
<accession>A0ABV9A521</accession>
<dbReference type="RefSeq" id="WP_386444316.1">
    <property type="nucleotide sequence ID" value="NZ_JBHSFH010000004.1"/>
</dbReference>
<protein>
    <submittedName>
        <fullName evidence="1">Uncharacterized protein</fullName>
    </submittedName>
</protein>